<organism evidence="1 2">
    <name type="scientific">Collybia nuda</name>
    <dbReference type="NCBI Taxonomy" id="64659"/>
    <lineage>
        <taxon>Eukaryota</taxon>
        <taxon>Fungi</taxon>
        <taxon>Dikarya</taxon>
        <taxon>Basidiomycota</taxon>
        <taxon>Agaricomycotina</taxon>
        <taxon>Agaricomycetes</taxon>
        <taxon>Agaricomycetidae</taxon>
        <taxon>Agaricales</taxon>
        <taxon>Tricholomatineae</taxon>
        <taxon>Clitocybaceae</taxon>
        <taxon>Collybia</taxon>
    </lineage>
</organism>
<evidence type="ECO:0000313" key="1">
    <source>
        <dbReference type="EMBL" id="KAF9455294.1"/>
    </source>
</evidence>
<dbReference type="Proteomes" id="UP000807353">
    <property type="component" value="Unassembled WGS sequence"/>
</dbReference>
<name>A0A9P5XR97_9AGAR</name>
<accession>A0A9P5XR97</accession>
<gene>
    <name evidence="1" type="ORF">BDZ94DRAFT_1278441</name>
</gene>
<dbReference type="AlphaFoldDB" id="A0A9P5XR97"/>
<protein>
    <submittedName>
        <fullName evidence="1">Uncharacterized protein</fullName>
    </submittedName>
</protein>
<reference evidence="1" key="1">
    <citation type="submission" date="2020-11" db="EMBL/GenBank/DDBJ databases">
        <authorList>
            <consortium name="DOE Joint Genome Institute"/>
            <person name="Ahrendt S."/>
            <person name="Riley R."/>
            <person name="Andreopoulos W."/>
            <person name="Labutti K."/>
            <person name="Pangilinan J."/>
            <person name="Ruiz-Duenas F.J."/>
            <person name="Barrasa J.M."/>
            <person name="Sanchez-Garcia M."/>
            <person name="Camarero S."/>
            <person name="Miyauchi S."/>
            <person name="Serrano A."/>
            <person name="Linde D."/>
            <person name="Babiker R."/>
            <person name="Drula E."/>
            <person name="Ayuso-Fernandez I."/>
            <person name="Pacheco R."/>
            <person name="Padilla G."/>
            <person name="Ferreira P."/>
            <person name="Barriuso J."/>
            <person name="Kellner H."/>
            <person name="Castanera R."/>
            <person name="Alfaro M."/>
            <person name="Ramirez L."/>
            <person name="Pisabarro A.G."/>
            <person name="Kuo A."/>
            <person name="Tritt A."/>
            <person name="Lipzen A."/>
            <person name="He G."/>
            <person name="Yan M."/>
            <person name="Ng V."/>
            <person name="Cullen D."/>
            <person name="Martin F."/>
            <person name="Rosso M.-N."/>
            <person name="Henrissat B."/>
            <person name="Hibbett D."/>
            <person name="Martinez A.T."/>
            <person name="Grigoriev I.V."/>
        </authorList>
    </citation>
    <scope>NUCLEOTIDE SEQUENCE</scope>
    <source>
        <strain evidence="1">CBS 247.69</strain>
    </source>
</reference>
<evidence type="ECO:0000313" key="2">
    <source>
        <dbReference type="Proteomes" id="UP000807353"/>
    </source>
</evidence>
<dbReference type="OrthoDB" id="6613063at2759"/>
<sequence>MSYVRVVDKFAHQRHWTPVFELQDFYGQVLHLLIVTVPASPKDGIEAGSFVYASIKQAKLLDIAINTHHKSIYYKDLGATEFVDIDQVQCLIGRIKDHGKWAIIDQSQLLTQVHSMDQ</sequence>
<dbReference type="EMBL" id="MU150806">
    <property type="protein sequence ID" value="KAF9455294.1"/>
    <property type="molecule type" value="Genomic_DNA"/>
</dbReference>
<keyword evidence="2" id="KW-1185">Reference proteome</keyword>
<proteinExistence type="predicted"/>
<comment type="caution">
    <text evidence="1">The sequence shown here is derived from an EMBL/GenBank/DDBJ whole genome shotgun (WGS) entry which is preliminary data.</text>
</comment>